<dbReference type="AlphaFoldDB" id="A0AAN9FIJ6"/>
<comment type="caution">
    <text evidence="2">The sequence shown here is derived from an EMBL/GenBank/DDBJ whole genome shotgun (WGS) entry which is preliminary data.</text>
</comment>
<feature type="region of interest" description="Disordered" evidence="1">
    <location>
        <begin position="92"/>
        <end position="130"/>
    </location>
</feature>
<feature type="region of interest" description="Disordered" evidence="1">
    <location>
        <begin position="182"/>
        <end position="279"/>
    </location>
</feature>
<accession>A0AAN9FIJ6</accession>
<proteinExistence type="predicted"/>
<keyword evidence="3" id="KW-1185">Reference proteome</keyword>
<name>A0AAN9FIJ6_CROPI</name>
<sequence>MYGHRADMCPDNLMETDKLETNPTAVESISIDKGVPGGGSVSGTVEGSNGVVSVHEEIEIISHENHTIPEESQIANNGKDLVNENPFGPWMLVKRPPRLRDRGGQKGGGIKVNIGSKKGQPLIADSPKMSGSRFNSLVEEDNGDKIEGVNSLSTCMLHEENIKGRSVVTVVKDVEKKNEVVKEHRIRNPAGGKNPQNRGPKNTIGPVKSVSKKVETSSSGSEILNGVNRKEVPPDISSEMEMAGFNMEDGHCSSMDDANRKGNHVPDESDSQNPQPHNS</sequence>
<feature type="compositionally biased region" description="Basic and acidic residues" evidence="1">
    <location>
        <begin position="257"/>
        <end position="267"/>
    </location>
</feature>
<evidence type="ECO:0000313" key="3">
    <source>
        <dbReference type="Proteomes" id="UP001372338"/>
    </source>
</evidence>
<protein>
    <submittedName>
        <fullName evidence="2">Uncharacterized protein</fullName>
    </submittedName>
</protein>
<gene>
    <name evidence="2" type="ORF">RIF29_18153</name>
</gene>
<evidence type="ECO:0000256" key="1">
    <source>
        <dbReference type="SAM" id="MobiDB-lite"/>
    </source>
</evidence>
<reference evidence="2 3" key="1">
    <citation type="submission" date="2024-01" db="EMBL/GenBank/DDBJ databases">
        <title>The genomes of 5 underutilized Papilionoideae crops provide insights into root nodulation and disease resistanc.</title>
        <authorList>
            <person name="Yuan L."/>
        </authorList>
    </citation>
    <scope>NUCLEOTIDE SEQUENCE [LARGE SCALE GENOMIC DNA]</scope>
    <source>
        <strain evidence="2">ZHUSHIDOU_FW_LH</strain>
        <tissue evidence="2">Leaf</tissue>
    </source>
</reference>
<dbReference type="EMBL" id="JAYWIO010000003">
    <property type="protein sequence ID" value="KAK7277004.1"/>
    <property type="molecule type" value="Genomic_DNA"/>
</dbReference>
<organism evidence="2 3">
    <name type="scientific">Crotalaria pallida</name>
    <name type="common">Smooth rattlebox</name>
    <name type="synonym">Crotalaria striata</name>
    <dbReference type="NCBI Taxonomy" id="3830"/>
    <lineage>
        <taxon>Eukaryota</taxon>
        <taxon>Viridiplantae</taxon>
        <taxon>Streptophyta</taxon>
        <taxon>Embryophyta</taxon>
        <taxon>Tracheophyta</taxon>
        <taxon>Spermatophyta</taxon>
        <taxon>Magnoliopsida</taxon>
        <taxon>eudicotyledons</taxon>
        <taxon>Gunneridae</taxon>
        <taxon>Pentapetalae</taxon>
        <taxon>rosids</taxon>
        <taxon>fabids</taxon>
        <taxon>Fabales</taxon>
        <taxon>Fabaceae</taxon>
        <taxon>Papilionoideae</taxon>
        <taxon>50 kb inversion clade</taxon>
        <taxon>genistoids sensu lato</taxon>
        <taxon>core genistoids</taxon>
        <taxon>Crotalarieae</taxon>
        <taxon>Crotalaria</taxon>
    </lineage>
</organism>
<dbReference type="Proteomes" id="UP001372338">
    <property type="component" value="Unassembled WGS sequence"/>
</dbReference>
<evidence type="ECO:0000313" key="2">
    <source>
        <dbReference type="EMBL" id="KAK7277004.1"/>
    </source>
</evidence>